<dbReference type="SUPFAM" id="SSF89392">
    <property type="entry name" value="Prokaryotic lipoproteins and lipoprotein localization factors"/>
    <property type="match status" value="1"/>
</dbReference>
<name>A0A1J5S1M4_9ZZZZ</name>
<dbReference type="AlphaFoldDB" id="A0A1J5S1M4"/>
<comment type="caution">
    <text evidence="1">The sequence shown here is derived from an EMBL/GenBank/DDBJ whole genome shotgun (WGS) entry which is preliminary data.</text>
</comment>
<dbReference type="EMBL" id="MLJW01000077">
    <property type="protein sequence ID" value="OIR02103.1"/>
    <property type="molecule type" value="Genomic_DNA"/>
</dbReference>
<dbReference type="InterPro" id="IPR004564">
    <property type="entry name" value="OM_lipoprot_carrier_LolA-like"/>
</dbReference>
<accession>A0A1J5S1M4</accession>
<dbReference type="Gene3D" id="2.50.20.10">
    <property type="entry name" value="Lipoprotein localisation LolA/LolB/LppX"/>
    <property type="match status" value="1"/>
</dbReference>
<dbReference type="InterPro" id="IPR029046">
    <property type="entry name" value="LolA/LolB/LppX"/>
</dbReference>
<evidence type="ECO:0000313" key="1">
    <source>
        <dbReference type="EMBL" id="OIR02103.1"/>
    </source>
</evidence>
<protein>
    <recommendedName>
        <fullName evidence="2">Lipoprotein chaperone</fullName>
    </recommendedName>
</protein>
<dbReference type="Pfam" id="PF19574">
    <property type="entry name" value="LolA_3"/>
    <property type="match status" value="1"/>
</dbReference>
<sequence>MRSLFLLLCLVPAAAHAEAVPPAGPGDWGLPQLMQTLAQVRTSQGRFVERKFLSVLNKPLESSGMLSFRAPDHLEKHTLAPLTEHLVLDQGVLTIDNPARNIRRTLVLQEYPAVWAFVESIRSTLAGDLPTLQRFYAVSLEGDAAKWRLQLSPIEQRTREMVREIVITGRDNRVTSIEMRESNGDRSSMRVTEDSQ</sequence>
<gene>
    <name evidence="1" type="ORF">GALL_157210</name>
</gene>
<evidence type="ECO:0008006" key="2">
    <source>
        <dbReference type="Google" id="ProtNLM"/>
    </source>
</evidence>
<organism evidence="1">
    <name type="scientific">mine drainage metagenome</name>
    <dbReference type="NCBI Taxonomy" id="410659"/>
    <lineage>
        <taxon>unclassified sequences</taxon>
        <taxon>metagenomes</taxon>
        <taxon>ecological metagenomes</taxon>
    </lineage>
</organism>
<proteinExistence type="predicted"/>
<dbReference type="CDD" id="cd16325">
    <property type="entry name" value="LolA"/>
    <property type="match status" value="1"/>
</dbReference>
<reference evidence="1" key="1">
    <citation type="submission" date="2016-10" db="EMBL/GenBank/DDBJ databases">
        <title>Sequence of Gallionella enrichment culture.</title>
        <authorList>
            <person name="Poehlein A."/>
            <person name="Muehling M."/>
            <person name="Daniel R."/>
        </authorList>
    </citation>
    <scope>NUCLEOTIDE SEQUENCE</scope>
</reference>